<dbReference type="EMBL" id="KP712778">
    <property type="protein sequence ID" value="AKL82686.1"/>
    <property type="molecule type" value="Genomic_DNA"/>
</dbReference>
<dbReference type="InterPro" id="IPR004860">
    <property type="entry name" value="LAGLIDADG_dom"/>
</dbReference>
<dbReference type="Gene3D" id="3.10.28.10">
    <property type="entry name" value="Homing endonucleases"/>
    <property type="match status" value="2"/>
</dbReference>
<evidence type="ECO:0000313" key="4">
    <source>
        <dbReference type="EMBL" id="AKL82686.1"/>
    </source>
</evidence>
<gene>
    <name evidence="7" type="primary">orf271</name>
</gene>
<evidence type="ECO:0000313" key="8">
    <source>
        <dbReference type="EMBL" id="AKL82886.1"/>
    </source>
</evidence>
<dbReference type="EMBL" id="KP712785">
    <property type="protein sequence ID" value="AKL82791.1"/>
    <property type="molecule type" value="Genomic_DNA"/>
</dbReference>
<sequence length="271" mass="32528">NMYIALNMFYIMMMMMNMMILMYNKYIINMKMINKKEMNNYIGPLNMDIMSIIYGSMLSNSYALKIKGGTKIIFQQENMHNDYLYYLHSLLANLGYCNTNLPIIKTKLNKKGKIMKYLNFETWKYKSFNYIFMDWYKKNKLNKNYIKVLPKSLNMYLTPLALAIWIMDNNCKFNKKLMFFMNYFKYNDMLFLKNLLYYKYNINTTIYNNNNNNNNNLNNTQYIIYVSKESMPTLNKIVSPYIIPSMKYKLNNYLVPGPGNGSRNPERSMNM</sequence>
<evidence type="ECO:0000313" key="9">
    <source>
        <dbReference type="EMBL" id="AKL82980.1"/>
    </source>
</evidence>
<dbReference type="VEuPathDB" id="FungiDB:Q0110"/>
<dbReference type="SUPFAM" id="SSF55608">
    <property type="entry name" value="Homing endonucleases"/>
    <property type="match status" value="1"/>
</dbReference>
<name>A0A0H3WHV8_YEASX</name>
<dbReference type="Pfam" id="PF03161">
    <property type="entry name" value="LAGLIDADG_2"/>
    <property type="match status" value="1"/>
</dbReference>
<dbReference type="EMBL" id="KP712790">
    <property type="protein sequence ID" value="AKL82868.1"/>
    <property type="molecule type" value="Genomic_DNA"/>
</dbReference>
<proteinExistence type="predicted"/>
<evidence type="ECO:0000256" key="2">
    <source>
        <dbReference type="ARBA" id="ARBA00023128"/>
    </source>
</evidence>
<dbReference type="EMBL" id="KP712801">
    <property type="protein sequence ID" value="AKL83041.1"/>
    <property type="molecule type" value="Genomic_DNA"/>
</dbReference>
<comment type="subcellular location">
    <subcellularLocation>
        <location evidence="1">Mitochondrion</location>
    </subcellularLocation>
</comment>
<dbReference type="InterPro" id="IPR027434">
    <property type="entry name" value="Homing_endonucl"/>
</dbReference>
<dbReference type="EMBL" id="KP712797">
    <property type="protein sequence ID" value="AKL82980.1"/>
    <property type="molecule type" value="Genomic_DNA"/>
</dbReference>
<evidence type="ECO:0000313" key="7">
    <source>
        <dbReference type="EMBL" id="AKL82868.1"/>
    </source>
</evidence>
<keyword evidence="2 7" id="KW-0496">Mitochondrion</keyword>
<evidence type="ECO:0000313" key="5">
    <source>
        <dbReference type="EMBL" id="AKL82729.1"/>
    </source>
</evidence>
<dbReference type="EMBL" id="KP712781">
    <property type="protein sequence ID" value="AKL82729.1"/>
    <property type="molecule type" value="Genomic_DNA"/>
</dbReference>
<feature type="domain" description="Homing endonuclease LAGLIDADG" evidence="3">
    <location>
        <begin position="51"/>
        <end position="234"/>
    </location>
</feature>
<dbReference type="AlphaFoldDB" id="A0A0H3WHV8"/>
<evidence type="ECO:0000313" key="10">
    <source>
        <dbReference type="EMBL" id="AKL83041.1"/>
    </source>
</evidence>
<geneLocation type="mitochondrion" evidence="7"/>
<reference evidence="7" key="1">
    <citation type="journal article" date="2015" name="G3 (Bethesda)">
        <title>A Dynamic Mobile DNA Family in the Yeast Mitochondrial Genome.</title>
        <authorList>
            <person name="Wu B."/>
            <person name="Hao W."/>
        </authorList>
    </citation>
    <scope>NUCLEOTIDE SEQUENCE</scope>
    <source>
        <strain evidence="7">BC187</strain>
        <strain evidence="5">DBVPG1106</strain>
        <strain evidence="10">DBVPG1373</strain>
        <strain evidence="4">L1374</strain>
        <strain evidence="8">L1528</strain>
        <strain evidence="6">YJM975</strain>
        <strain evidence="9">YJM978</strain>
    </source>
</reference>
<evidence type="ECO:0000313" key="6">
    <source>
        <dbReference type="EMBL" id="AKL82791.1"/>
    </source>
</evidence>
<evidence type="ECO:0000259" key="3">
    <source>
        <dbReference type="Pfam" id="PF03161"/>
    </source>
</evidence>
<organism evidence="7">
    <name type="scientific">Saccharomyces cerevisiae</name>
    <name type="common">Baker's yeast</name>
    <dbReference type="NCBI Taxonomy" id="4932"/>
    <lineage>
        <taxon>Eukaryota</taxon>
        <taxon>Fungi</taxon>
        <taxon>Dikarya</taxon>
        <taxon>Ascomycota</taxon>
        <taxon>Saccharomycotina</taxon>
        <taxon>Saccharomycetes</taxon>
        <taxon>Saccharomycetales</taxon>
        <taxon>Saccharomycetaceae</taxon>
        <taxon>Saccharomyces</taxon>
    </lineage>
</organism>
<dbReference type="GO" id="GO:0004519">
    <property type="term" value="F:endonuclease activity"/>
    <property type="evidence" value="ECO:0007669"/>
    <property type="project" value="InterPro"/>
</dbReference>
<evidence type="ECO:0000256" key="1">
    <source>
        <dbReference type="ARBA" id="ARBA00004173"/>
    </source>
</evidence>
<protein>
    <recommendedName>
        <fullName evidence="3">Homing endonuclease LAGLIDADG domain-containing protein</fullName>
    </recommendedName>
</protein>
<dbReference type="EMBL" id="KP712791">
    <property type="protein sequence ID" value="AKL82886.1"/>
    <property type="molecule type" value="Genomic_DNA"/>
</dbReference>
<feature type="non-terminal residue" evidence="7">
    <location>
        <position position="1"/>
    </location>
</feature>
<dbReference type="GO" id="GO:0005739">
    <property type="term" value="C:mitochondrion"/>
    <property type="evidence" value="ECO:0007669"/>
    <property type="project" value="UniProtKB-SubCell"/>
</dbReference>
<accession>A0A0H3WHV8</accession>